<gene>
    <name evidence="3" type="ORF">DQ384_24465</name>
</gene>
<evidence type="ECO:0000313" key="4">
    <source>
        <dbReference type="Proteomes" id="UP000253094"/>
    </source>
</evidence>
<proteinExistence type="predicted"/>
<reference evidence="3 4" key="1">
    <citation type="submission" date="2018-06" db="EMBL/GenBank/DDBJ databases">
        <title>Sphaerisporangium craniellae sp. nov., isolated from a marine sponge in the South China Sea.</title>
        <authorList>
            <person name="Li L."/>
        </authorList>
    </citation>
    <scope>NUCLEOTIDE SEQUENCE [LARGE SCALE GENOMIC DNA]</scope>
    <source>
        <strain evidence="3 4">CCTCC AA 208026</strain>
    </source>
</reference>
<keyword evidence="3" id="KW-0808">Transferase</keyword>
<dbReference type="Pfam" id="PF02384">
    <property type="entry name" value="N6_Mtase"/>
    <property type="match status" value="1"/>
</dbReference>
<dbReference type="AlphaFoldDB" id="A0A367FD25"/>
<evidence type="ECO:0000259" key="2">
    <source>
        <dbReference type="Pfam" id="PF02384"/>
    </source>
</evidence>
<dbReference type="PANTHER" id="PTHR42998:SF1">
    <property type="entry name" value="TYPE I RESTRICTION ENZYME HINDI METHYLASE SUBUNIT"/>
    <property type="match status" value="1"/>
</dbReference>
<dbReference type="InterPro" id="IPR052916">
    <property type="entry name" value="Type-I_RE_MTase_Subunit"/>
</dbReference>
<feature type="compositionally biased region" description="Basic and acidic residues" evidence="1">
    <location>
        <begin position="555"/>
        <end position="565"/>
    </location>
</feature>
<dbReference type="GO" id="GO:0003677">
    <property type="term" value="F:DNA binding"/>
    <property type="evidence" value="ECO:0007669"/>
    <property type="project" value="InterPro"/>
</dbReference>
<evidence type="ECO:0000313" key="3">
    <source>
        <dbReference type="EMBL" id="RCG28283.1"/>
    </source>
</evidence>
<dbReference type="InterPro" id="IPR029063">
    <property type="entry name" value="SAM-dependent_MTases_sf"/>
</dbReference>
<dbReference type="OrthoDB" id="9784823at2"/>
<dbReference type="Gene3D" id="3.40.50.150">
    <property type="entry name" value="Vaccinia Virus protein VP39"/>
    <property type="match status" value="1"/>
</dbReference>
<protein>
    <submittedName>
        <fullName evidence="3">SAM-dependent methyltransferase</fullName>
    </submittedName>
</protein>
<dbReference type="EMBL" id="QOIL01000014">
    <property type="protein sequence ID" value="RCG28283.1"/>
    <property type="molecule type" value="Genomic_DNA"/>
</dbReference>
<dbReference type="RefSeq" id="WP_114031196.1">
    <property type="nucleotide sequence ID" value="NZ_QOIL01000014.1"/>
</dbReference>
<feature type="region of interest" description="Disordered" evidence="1">
    <location>
        <begin position="532"/>
        <end position="565"/>
    </location>
</feature>
<organism evidence="3 4">
    <name type="scientific">Sphaerisporangium album</name>
    <dbReference type="NCBI Taxonomy" id="509200"/>
    <lineage>
        <taxon>Bacteria</taxon>
        <taxon>Bacillati</taxon>
        <taxon>Actinomycetota</taxon>
        <taxon>Actinomycetes</taxon>
        <taxon>Streptosporangiales</taxon>
        <taxon>Streptosporangiaceae</taxon>
        <taxon>Sphaerisporangium</taxon>
    </lineage>
</organism>
<keyword evidence="4" id="KW-1185">Reference proteome</keyword>
<dbReference type="Proteomes" id="UP000253094">
    <property type="component" value="Unassembled WGS sequence"/>
</dbReference>
<sequence>MSGEEVALVAPVEIARLAGVSRAAVSNWRRRHADFPEPSGGTATNPLFSVVEVRRWLDRQGKGQAVSDEVRLWQALRTECGDDMIGALVALGEEFLVGEGGPATRPLSPSTVELARQMADERTPHGLLEDLSARLVASSGRAGGEHVSTPGLVRLVRHFAGDTSGTVYDPACGIGDLLLSCGGPRVAWRMGQDQRPAVARFAELRSSLGPRSRAFTTATGDSLRYDRFPELRADLVVCDPPAAQTDWGRDALLVDRRWELAVPPRAESELAWLQHCYFHTAPGGRAVLVLPASVAYRRSGKRIRAELVRKGILDTMVALPAGLVPGHALPVHLWVLRRPETPVIGDVPVRMIDLTDLDPEAGGKIEPASEQVAEVSMITLLGDEVDLSPTRYVAASQPDYVTAYATARARLEERLRELVRALPELPVSTSQELTSTLNVSELIKNNLVSAEGDDVTSRTELLDTDYLKGFLRGVTHRRRNTSATGTYRADLRGASVPQMDIERQRRYGAVFRELESFTRDLDEAAKMGRHAARLAHEGLTSGALDPPPSRRTGTKHGDDKREGDE</sequence>
<keyword evidence="3" id="KW-0489">Methyltransferase</keyword>
<dbReference type="GO" id="GO:0008170">
    <property type="term" value="F:N-methyltransferase activity"/>
    <property type="evidence" value="ECO:0007669"/>
    <property type="project" value="InterPro"/>
</dbReference>
<comment type="caution">
    <text evidence="3">The sequence shown here is derived from an EMBL/GenBank/DDBJ whole genome shotgun (WGS) entry which is preliminary data.</text>
</comment>
<dbReference type="PANTHER" id="PTHR42998">
    <property type="entry name" value="TYPE I RESTRICTION ENZYME HINDVIIP M PROTEIN-RELATED"/>
    <property type="match status" value="1"/>
</dbReference>
<name>A0A367FD25_9ACTN</name>
<feature type="domain" description="DNA methylase adenine-specific" evidence="2">
    <location>
        <begin position="136"/>
        <end position="360"/>
    </location>
</feature>
<dbReference type="GO" id="GO:0032259">
    <property type="term" value="P:methylation"/>
    <property type="evidence" value="ECO:0007669"/>
    <property type="project" value="UniProtKB-KW"/>
</dbReference>
<accession>A0A367FD25</accession>
<dbReference type="CDD" id="cd02440">
    <property type="entry name" value="AdoMet_MTases"/>
    <property type="match status" value="1"/>
</dbReference>
<dbReference type="InterPro" id="IPR003356">
    <property type="entry name" value="DNA_methylase_A-5"/>
</dbReference>
<dbReference type="PRINTS" id="PR00507">
    <property type="entry name" value="N12N6MTFRASE"/>
</dbReference>
<dbReference type="SUPFAM" id="SSF53335">
    <property type="entry name" value="S-adenosyl-L-methionine-dependent methyltransferases"/>
    <property type="match status" value="1"/>
</dbReference>
<evidence type="ECO:0000256" key="1">
    <source>
        <dbReference type="SAM" id="MobiDB-lite"/>
    </source>
</evidence>